<organism evidence="1 2">
    <name type="scientific">Candidatus Daviesbacteria bacterium RIFCSPHIGHO2_02_FULL_43_12</name>
    <dbReference type="NCBI Taxonomy" id="1797776"/>
    <lineage>
        <taxon>Bacteria</taxon>
        <taxon>Candidatus Daviesiibacteriota</taxon>
    </lineage>
</organism>
<sequence>MLNSAAQERSSQTIHGGDCDCGLCCKLLTIYEIDKSANVACPLLKMEREGAICTVHGKGQPAACVGFQCSPENQLILTGFLDSLVTRALEGQSDAIAHLSQLGEHTLRHSKVRQALTATTEPTRGLLRALEALYVPTNKPLSDGLTKITGVDIFLAQQTEQGAYKVVAYGQILRSGLSFLNDSWRGVTELTRRGVMLNPNFGRGIERFRAVGVQLPPSEQDYLALNFQARYTTNPDAGLVTALRGI</sequence>
<proteinExistence type="predicted"/>
<dbReference type="Proteomes" id="UP000177328">
    <property type="component" value="Unassembled WGS sequence"/>
</dbReference>
<dbReference type="EMBL" id="MFDD01000014">
    <property type="protein sequence ID" value="OGE39896.1"/>
    <property type="molecule type" value="Genomic_DNA"/>
</dbReference>
<comment type="caution">
    <text evidence="1">The sequence shown here is derived from an EMBL/GenBank/DDBJ whole genome shotgun (WGS) entry which is preliminary data.</text>
</comment>
<evidence type="ECO:0000313" key="1">
    <source>
        <dbReference type="EMBL" id="OGE39896.1"/>
    </source>
</evidence>
<accession>A0A1F5KG29</accession>
<dbReference type="AlphaFoldDB" id="A0A1F5KG29"/>
<name>A0A1F5KG29_9BACT</name>
<evidence type="ECO:0000313" key="2">
    <source>
        <dbReference type="Proteomes" id="UP000177328"/>
    </source>
</evidence>
<gene>
    <name evidence="1" type="ORF">A3D25_03750</name>
</gene>
<reference evidence="1 2" key="1">
    <citation type="journal article" date="2016" name="Nat. Commun.">
        <title>Thousands of microbial genomes shed light on interconnected biogeochemical processes in an aquifer system.</title>
        <authorList>
            <person name="Anantharaman K."/>
            <person name="Brown C.T."/>
            <person name="Hug L.A."/>
            <person name="Sharon I."/>
            <person name="Castelle C.J."/>
            <person name="Probst A.J."/>
            <person name="Thomas B.C."/>
            <person name="Singh A."/>
            <person name="Wilkins M.J."/>
            <person name="Karaoz U."/>
            <person name="Brodie E.L."/>
            <person name="Williams K.H."/>
            <person name="Hubbard S.S."/>
            <person name="Banfield J.F."/>
        </authorList>
    </citation>
    <scope>NUCLEOTIDE SEQUENCE [LARGE SCALE GENOMIC DNA]</scope>
</reference>
<protein>
    <submittedName>
        <fullName evidence="1">Uncharacterized protein</fullName>
    </submittedName>
</protein>